<dbReference type="GO" id="GO:0048027">
    <property type="term" value="F:mRNA 5'-UTR binding"/>
    <property type="evidence" value="ECO:0007669"/>
    <property type="project" value="UniProtKB-UniRule"/>
</dbReference>
<dbReference type="PANTHER" id="PTHR34984:SF1">
    <property type="entry name" value="CARBON STORAGE REGULATOR"/>
    <property type="match status" value="1"/>
</dbReference>
<sequence length="78" mass="8434">MKGISTRVLVVSRKIGERILIGDEIAVTVIKVGSGGVRIGIEAPKELPVVREELAIQLREAEQLAIESAQQLARESKS</sequence>
<evidence type="ECO:0000256" key="3">
    <source>
        <dbReference type="ARBA" id="ARBA00022884"/>
    </source>
</evidence>
<comment type="function">
    <text evidence="4">A translational regulator that binds mRNA to regulate translation initiation and/or mRNA stability. Usually binds in the 5'-UTR at or near the Shine-Dalgarno sequence preventing ribosome-binding, thus repressing translation. Its main target seems to be the major flagellin gene, while its function is anatagonized by FliW.</text>
</comment>
<keyword evidence="2 4" id="KW-0810">Translation regulation</keyword>
<accession>A0A5C6C863</accession>
<gene>
    <name evidence="5" type="primary">csrA_2</name>
    <name evidence="4" type="synonym">csrA</name>
    <name evidence="5" type="ORF">Pla144_47530</name>
</gene>
<evidence type="ECO:0000256" key="4">
    <source>
        <dbReference type="HAMAP-Rule" id="MF_00167"/>
    </source>
</evidence>
<evidence type="ECO:0000256" key="2">
    <source>
        <dbReference type="ARBA" id="ARBA00022845"/>
    </source>
</evidence>
<keyword evidence="6" id="KW-1185">Reference proteome</keyword>
<keyword evidence="4" id="KW-0678">Repressor</keyword>
<dbReference type="GO" id="GO:0006402">
    <property type="term" value="P:mRNA catabolic process"/>
    <property type="evidence" value="ECO:0007669"/>
    <property type="project" value="InterPro"/>
</dbReference>
<dbReference type="GO" id="GO:1902208">
    <property type="term" value="P:regulation of bacterial-type flagellum assembly"/>
    <property type="evidence" value="ECO:0007669"/>
    <property type="project" value="UniProtKB-UniRule"/>
</dbReference>
<evidence type="ECO:0000313" key="6">
    <source>
        <dbReference type="Proteomes" id="UP000318437"/>
    </source>
</evidence>
<dbReference type="GO" id="GO:0005829">
    <property type="term" value="C:cytosol"/>
    <property type="evidence" value="ECO:0007669"/>
    <property type="project" value="TreeGrafter"/>
</dbReference>
<dbReference type="InterPro" id="IPR003751">
    <property type="entry name" value="CsrA"/>
</dbReference>
<protein>
    <recommendedName>
        <fullName evidence="4">Translational regulator CsrA</fullName>
    </recommendedName>
</protein>
<dbReference type="Pfam" id="PF02599">
    <property type="entry name" value="CsrA"/>
    <property type="match status" value="1"/>
</dbReference>
<dbReference type="Gene3D" id="2.60.40.4380">
    <property type="entry name" value="Translational regulator CsrA"/>
    <property type="match status" value="1"/>
</dbReference>
<dbReference type="Proteomes" id="UP000318437">
    <property type="component" value="Unassembled WGS sequence"/>
</dbReference>
<evidence type="ECO:0000256" key="1">
    <source>
        <dbReference type="ARBA" id="ARBA00022490"/>
    </source>
</evidence>
<dbReference type="GO" id="GO:0044781">
    <property type="term" value="P:bacterial-type flagellum organization"/>
    <property type="evidence" value="ECO:0007669"/>
    <property type="project" value="UniProtKB-KW"/>
</dbReference>
<evidence type="ECO:0000313" key="5">
    <source>
        <dbReference type="EMBL" id="TWU20853.1"/>
    </source>
</evidence>
<comment type="caution">
    <text evidence="5">The sequence shown here is derived from an EMBL/GenBank/DDBJ whole genome shotgun (WGS) entry which is preliminary data.</text>
</comment>
<dbReference type="SUPFAM" id="SSF117130">
    <property type="entry name" value="CsrA-like"/>
    <property type="match status" value="1"/>
</dbReference>
<name>A0A5C6C863_9BACT</name>
<reference evidence="5 6" key="1">
    <citation type="submission" date="2019-02" db="EMBL/GenBank/DDBJ databases">
        <title>Deep-cultivation of Planctomycetes and their phenomic and genomic characterization uncovers novel biology.</title>
        <authorList>
            <person name="Wiegand S."/>
            <person name="Jogler M."/>
            <person name="Boedeker C."/>
            <person name="Pinto D."/>
            <person name="Vollmers J."/>
            <person name="Rivas-Marin E."/>
            <person name="Kohn T."/>
            <person name="Peeters S.H."/>
            <person name="Heuer A."/>
            <person name="Rast P."/>
            <person name="Oberbeckmann S."/>
            <person name="Bunk B."/>
            <person name="Jeske O."/>
            <person name="Meyerdierks A."/>
            <person name="Storesund J.E."/>
            <person name="Kallscheuer N."/>
            <person name="Luecker S."/>
            <person name="Lage O.M."/>
            <person name="Pohl T."/>
            <person name="Merkel B.J."/>
            <person name="Hornburger P."/>
            <person name="Mueller R.-W."/>
            <person name="Bruemmer F."/>
            <person name="Labrenz M."/>
            <person name="Spormann A.M."/>
            <person name="Op Den Camp H."/>
            <person name="Overmann J."/>
            <person name="Amann R."/>
            <person name="Jetten M.S.M."/>
            <person name="Mascher T."/>
            <person name="Medema M.H."/>
            <person name="Devos D.P."/>
            <person name="Kaster A.-K."/>
            <person name="Ovreas L."/>
            <person name="Rohde M."/>
            <person name="Galperin M.Y."/>
            <person name="Jogler C."/>
        </authorList>
    </citation>
    <scope>NUCLEOTIDE SEQUENCE [LARGE SCALE GENOMIC DNA]</scope>
    <source>
        <strain evidence="5 6">Pla144</strain>
    </source>
</reference>
<comment type="subunit">
    <text evidence="4">Homodimer; the beta-strands of each monomer intercalate to form a hydrophobic core, while the alpha-helices form wings that extend away from the core.</text>
</comment>
<organism evidence="5 6">
    <name type="scientific">Bythopirellula polymerisocia</name>
    <dbReference type="NCBI Taxonomy" id="2528003"/>
    <lineage>
        <taxon>Bacteria</taxon>
        <taxon>Pseudomonadati</taxon>
        <taxon>Planctomycetota</taxon>
        <taxon>Planctomycetia</taxon>
        <taxon>Pirellulales</taxon>
        <taxon>Lacipirellulaceae</taxon>
        <taxon>Bythopirellula</taxon>
    </lineage>
</organism>
<comment type="subcellular location">
    <subcellularLocation>
        <location evidence="4">Cytoplasm</location>
    </subcellularLocation>
</comment>
<keyword evidence="4" id="KW-1005">Bacterial flagellum biogenesis</keyword>
<proteinExistence type="inferred from homology"/>
<dbReference type="RefSeq" id="WP_391580978.1">
    <property type="nucleotide sequence ID" value="NZ_SJPS01000012.1"/>
</dbReference>
<dbReference type="AlphaFoldDB" id="A0A5C6C863"/>
<dbReference type="PANTHER" id="PTHR34984">
    <property type="entry name" value="CARBON STORAGE REGULATOR"/>
    <property type="match status" value="1"/>
</dbReference>
<keyword evidence="1 4" id="KW-0963">Cytoplasm</keyword>
<dbReference type="GO" id="GO:0045947">
    <property type="term" value="P:negative regulation of translational initiation"/>
    <property type="evidence" value="ECO:0007669"/>
    <property type="project" value="UniProtKB-UniRule"/>
</dbReference>
<dbReference type="EMBL" id="SJPS01000012">
    <property type="protein sequence ID" value="TWU20853.1"/>
    <property type="molecule type" value="Genomic_DNA"/>
</dbReference>
<dbReference type="InterPro" id="IPR036107">
    <property type="entry name" value="CsrA_sf"/>
</dbReference>
<dbReference type="HAMAP" id="MF_00167">
    <property type="entry name" value="CsrA"/>
    <property type="match status" value="1"/>
</dbReference>
<dbReference type="GO" id="GO:0006109">
    <property type="term" value="P:regulation of carbohydrate metabolic process"/>
    <property type="evidence" value="ECO:0007669"/>
    <property type="project" value="InterPro"/>
</dbReference>
<keyword evidence="3 4" id="KW-0694">RNA-binding</keyword>
<comment type="similarity">
    <text evidence="4">Belongs to the CsrA/RsmA family.</text>
</comment>